<protein>
    <recommendedName>
        <fullName evidence="7">Rhodopsin domain-containing protein</fullName>
    </recommendedName>
</protein>
<organism evidence="8">
    <name type="scientific">Fusarium oxysporum (strain Fo5176)</name>
    <name type="common">Fusarium vascular wilt</name>
    <dbReference type="NCBI Taxonomy" id="660025"/>
    <lineage>
        <taxon>Eukaryota</taxon>
        <taxon>Fungi</taxon>
        <taxon>Dikarya</taxon>
        <taxon>Ascomycota</taxon>
        <taxon>Pezizomycotina</taxon>
        <taxon>Sordariomycetes</taxon>
        <taxon>Hypocreomycetidae</taxon>
        <taxon>Hypocreales</taxon>
        <taxon>Nectriaceae</taxon>
        <taxon>Fusarium</taxon>
        <taxon>Fusarium oxysporum species complex</taxon>
    </lineage>
</organism>
<keyword evidence="2 6" id="KW-0812">Transmembrane</keyword>
<accession>F9GG07</accession>
<dbReference type="AlphaFoldDB" id="F9GG07"/>
<dbReference type="GO" id="GO:0016020">
    <property type="term" value="C:membrane"/>
    <property type="evidence" value="ECO:0007669"/>
    <property type="project" value="UniProtKB-SubCell"/>
</dbReference>
<dbReference type="OrthoDB" id="3648173at2759"/>
<dbReference type="Pfam" id="PF20684">
    <property type="entry name" value="Fung_rhodopsin"/>
    <property type="match status" value="1"/>
</dbReference>
<dbReference type="STRING" id="660025.F9GG07"/>
<evidence type="ECO:0000256" key="1">
    <source>
        <dbReference type="ARBA" id="ARBA00004141"/>
    </source>
</evidence>
<dbReference type="PANTHER" id="PTHR33048:SF47">
    <property type="entry name" value="INTEGRAL MEMBRANE PROTEIN-RELATED"/>
    <property type="match status" value="1"/>
</dbReference>
<comment type="caution">
    <text evidence="8">The sequence shown here is derived from an EMBL/GenBank/DDBJ whole genome shotgun (WGS) entry which is preliminary data.</text>
</comment>
<feature type="transmembrane region" description="Helical" evidence="6">
    <location>
        <begin position="66"/>
        <end position="88"/>
    </location>
</feature>
<evidence type="ECO:0000256" key="2">
    <source>
        <dbReference type="ARBA" id="ARBA00022692"/>
    </source>
</evidence>
<feature type="transmembrane region" description="Helical" evidence="6">
    <location>
        <begin position="143"/>
        <end position="172"/>
    </location>
</feature>
<evidence type="ECO:0000259" key="7">
    <source>
        <dbReference type="Pfam" id="PF20684"/>
    </source>
</evidence>
<evidence type="ECO:0000256" key="4">
    <source>
        <dbReference type="ARBA" id="ARBA00023136"/>
    </source>
</evidence>
<comment type="subcellular location">
    <subcellularLocation>
        <location evidence="1">Membrane</location>
        <topology evidence="1">Multi-pass membrane protein</topology>
    </subcellularLocation>
</comment>
<dbReference type="EMBL" id="AFQF01007434">
    <property type="protein sequence ID" value="EGU71899.1"/>
    <property type="molecule type" value="Genomic_DNA"/>
</dbReference>
<keyword evidence="4 6" id="KW-0472">Membrane</keyword>
<dbReference type="PANTHER" id="PTHR33048">
    <property type="entry name" value="PTH11-LIKE INTEGRAL MEMBRANE PROTEIN (AFU_ORTHOLOGUE AFUA_5G11245)"/>
    <property type="match status" value="1"/>
</dbReference>
<feature type="transmembrane region" description="Helical" evidence="6">
    <location>
        <begin position="220"/>
        <end position="240"/>
    </location>
</feature>
<name>F9GG07_FUSOF</name>
<gene>
    <name evidence="8" type="ORF">FOXB_17591</name>
</gene>
<feature type="transmembrane region" description="Helical" evidence="6">
    <location>
        <begin position="184"/>
        <end position="208"/>
    </location>
</feature>
<comment type="similarity">
    <text evidence="5">Belongs to the SAT4 family.</text>
</comment>
<evidence type="ECO:0000256" key="6">
    <source>
        <dbReference type="SAM" id="Phobius"/>
    </source>
</evidence>
<reference evidence="8" key="1">
    <citation type="journal article" date="2012" name="Mol. Plant Microbe Interact.">
        <title>A highly conserved effector in Fusarium oxysporum is required for full virulence on Arabidopsis.</title>
        <authorList>
            <person name="Thatcher L.F."/>
            <person name="Gardiner D.M."/>
            <person name="Kazan K."/>
            <person name="Manners J."/>
        </authorList>
    </citation>
    <scope>NUCLEOTIDE SEQUENCE [LARGE SCALE GENOMIC DNA]</scope>
    <source>
        <strain evidence="8">Fo5176</strain>
    </source>
</reference>
<evidence type="ECO:0000313" key="8">
    <source>
        <dbReference type="EMBL" id="EGU71899.1"/>
    </source>
</evidence>
<proteinExistence type="inferred from homology"/>
<feature type="domain" description="Rhodopsin" evidence="7">
    <location>
        <begin position="99"/>
        <end position="285"/>
    </location>
</feature>
<evidence type="ECO:0000256" key="3">
    <source>
        <dbReference type="ARBA" id="ARBA00022989"/>
    </source>
</evidence>
<evidence type="ECO:0000256" key="5">
    <source>
        <dbReference type="ARBA" id="ARBA00038359"/>
    </source>
</evidence>
<keyword evidence="3 6" id="KW-1133">Transmembrane helix</keyword>
<feature type="transmembrane region" description="Helical" evidence="6">
    <location>
        <begin position="108"/>
        <end position="131"/>
    </location>
</feature>
<dbReference type="InterPro" id="IPR052337">
    <property type="entry name" value="SAT4-like"/>
</dbReference>
<sequence length="390" mass="43085">MWYCLSEVSDTVHGAGTLYQPRKAGSRLTFRIHLVASLLIETSDFPTPRMADNNPEFNDPKSRAPFIIGLTVGLTSLSTILTSLRLYTRTAILHTAGLDDVAVAVAQSLFAAIQTYIWGLCIIKVAFLLQYRRIFNVMWIRKVALGVIAFSVTWNILQAILCSLTCVPIALFAPSRQHRCINSLPVWLTAAVVNIITDFIVFALPLPAIKSLPLPTKQKILLSGVVCLGFFTCIVSIVRVPALHLVMKSPDTSWIGQGAAVWSVVEINCAISCACLPMLKPLISRLLPGLLTHRRMSTNERWESRSVGSYALRLQPKMSNRAGSTEALNPLERVVYGNTREISISGCQGEVGLGTEEESDAHMTEYPQIHVRTEMVIKEEIQLRPDDARG</sequence>
<dbReference type="InterPro" id="IPR049326">
    <property type="entry name" value="Rhodopsin_dom_fungi"/>
</dbReference>